<accession>A0AA35Y593</accession>
<dbReference type="EMBL" id="OX465077">
    <property type="protein sequence ID" value="CAI9267779.1"/>
    <property type="molecule type" value="Genomic_DNA"/>
</dbReference>
<protein>
    <submittedName>
        <fullName evidence="1">Uncharacterized protein</fullName>
    </submittedName>
</protein>
<proteinExistence type="predicted"/>
<dbReference type="Gene3D" id="1.10.246.220">
    <property type="match status" value="1"/>
</dbReference>
<dbReference type="InterPro" id="IPR031105">
    <property type="entry name" value="TRP_plant"/>
</dbReference>
<dbReference type="AlphaFoldDB" id="A0AA35Y593"/>
<keyword evidence="2" id="KW-1185">Reference proteome</keyword>
<dbReference type="PANTHER" id="PTHR21717">
    <property type="entry name" value="TELOMERIC REPEAT BINDING PROTEIN"/>
    <property type="match status" value="1"/>
</dbReference>
<gene>
    <name evidence="1" type="ORF">LSALG_LOCUS8244</name>
</gene>
<name>A0AA35Y593_LACSI</name>
<dbReference type="PANTHER" id="PTHR21717:SF84">
    <property type="entry name" value="HOMEODOMAIN-LIKE, UBIQUITIN-RELATED DOMAIN PROTEIN-RELATED"/>
    <property type="match status" value="1"/>
</dbReference>
<evidence type="ECO:0000313" key="2">
    <source>
        <dbReference type="Proteomes" id="UP001177003"/>
    </source>
</evidence>
<organism evidence="1 2">
    <name type="scientific">Lactuca saligna</name>
    <name type="common">Willowleaf lettuce</name>
    <dbReference type="NCBI Taxonomy" id="75948"/>
    <lineage>
        <taxon>Eukaryota</taxon>
        <taxon>Viridiplantae</taxon>
        <taxon>Streptophyta</taxon>
        <taxon>Embryophyta</taxon>
        <taxon>Tracheophyta</taxon>
        <taxon>Spermatophyta</taxon>
        <taxon>Magnoliopsida</taxon>
        <taxon>eudicotyledons</taxon>
        <taxon>Gunneridae</taxon>
        <taxon>Pentapetalae</taxon>
        <taxon>asterids</taxon>
        <taxon>campanulids</taxon>
        <taxon>Asterales</taxon>
        <taxon>Asteraceae</taxon>
        <taxon>Cichorioideae</taxon>
        <taxon>Cichorieae</taxon>
        <taxon>Lactucinae</taxon>
        <taxon>Lactuca</taxon>
    </lineage>
</organism>
<dbReference type="Proteomes" id="UP001177003">
    <property type="component" value="Chromosome 1"/>
</dbReference>
<reference evidence="1" key="1">
    <citation type="submission" date="2023-04" db="EMBL/GenBank/DDBJ databases">
        <authorList>
            <person name="Vijverberg K."/>
            <person name="Xiong W."/>
            <person name="Schranz E."/>
        </authorList>
    </citation>
    <scope>NUCLEOTIDE SEQUENCE</scope>
</reference>
<sequence>MLGVVQGWKCPPQMVDFISSLGWGANNESFGKVDYGISQKYNLESLGFTLEPTLPEPSSPSPSSYPIQKETPLLIPPSPVLEKNEVEHVNAISEEEEGKQVADSIKIYQLSQRRTRRPFSVSEVQVLVEAVETLLGAGIWRDVKMRAFDDANHQTYVDLKIFKSFSEFFVGTWWYRIQEWSYFILKELLYADPFDVEAQKKMRNNNIEAIMDRRLGIYCI</sequence>
<evidence type="ECO:0000313" key="1">
    <source>
        <dbReference type="EMBL" id="CAI9267779.1"/>
    </source>
</evidence>